<proteinExistence type="predicted"/>
<evidence type="ECO:0000313" key="9">
    <source>
        <dbReference type="Proteomes" id="UP001431693"/>
    </source>
</evidence>
<dbReference type="RefSeq" id="WP_283722746.1">
    <property type="nucleotide sequence ID" value="NZ_JASJEX010000002.1"/>
</dbReference>
<feature type="transmembrane region" description="Helical" evidence="6">
    <location>
        <begin position="72"/>
        <end position="90"/>
    </location>
</feature>
<keyword evidence="5 6" id="KW-0472">Membrane</keyword>
<reference evidence="8" key="1">
    <citation type="submission" date="2023-05" db="EMBL/GenBank/DDBJ databases">
        <title>[olsenella] sp. nov., isolated from a pig farm feces dump.</title>
        <authorList>
            <person name="Chang Y.-H."/>
        </authorList>
    </citation>
    <scope>NUCLEOTIDE SEQUENCE</scope>
    <source>
        <strain evidence="8">YH-ols2217</strain>
    </source>
</reference>
<feature type="transmembrane region" description="Helical" evidence="6">
    <location>
        <begin position="142"/>
        <end position="163"/>
    </location>
</feature>
<dbReference type="InterPro" id="IPR019264">
    <property type="entry name" value="DUF2179"/>
</dbReference>
<feature type="transmembrane region" description="Helical" evidence="6">
    <location>
        <begin position="45"/>
        <end position="65"/>
    </location>
</feature>
<organism evidence="8 9">
    <name type="scientific">Kribbibacterium absianum</name>
    <dbReference type="NCBI Taxonomy" id="3044210"/>
    <lineage>
        <taxon>Bacteria</taxon>
        <taxon>Bacillati</taxon>
        <taxon>Actinomycetota</taxon>
        <taxon>Coriobacteriia</taxon>
        <taxon>Coriobacteriales</taxon>
        <taxon>Kribbibacteriaceae</taxon>
        <taxon>Kribbibacterium</taxon>
    </lineage>
</organism>
<accession>A0ABT6ZJZ5</accession>
<keyword evidence="4 6" id="KW-1133">Transmembrane helix</keyword>
<gene>
    <name evidence="8" type="ORF">QJ043_04705</name>
</gene>
<evidence type="ECO:0000256" key="2">
    <source>
        <dbReference type="ARBA" id="ARBA00022475"/>
    </source>
</evidence>
<feature type="transmembrane region" description="Helical" evidence="6">
    <location>
        <begin position="169"/>
        <end position="187"/>
    </location>
</feature>
<feature type="transmembrane region" description="Helical" evidence="6">
    <location>
        <begin position="102"/>
        <end position="121"/>
    </location>
</feature>
<dbReference type="EMBL" id="JASJEX010000002">
    <property type="protein sequence ID" value="MDJ1129378.1"/>
    <property type="molecule type" value="Genomic_DNA"/>
</dbReference>
<dbReference type="InterPro" id="IPR015867">
    <property type="entry name" value="N-reg_PII/ATP_PRibTrfase_C"/>
</dbReference>
<dbReference type="CDD" id="cd16380">
    <property type="entry name" value="YitT_C"/>
    <property type="match status" value="1"/>
</dbReference>
<evidence type="ECO:0000256" key="1">
    <source>
        <dbReference type="ARBA" id="ARBA00004651"/>
    </source>
</evidence>
<dbReference type="Proteomes" id="UP001431693">
    <property type="component" value="Unassembled WGS sequence"/>
</dbReference>
<protein>
    <submittedName>
        <fullName evidence="8">YitT family protein</fullName>
    </submittedName>
</protein>
<name>A0ABT6ZJZ5_9ACTN</name>
<evidence type="ECO:0000256" key="6">
    <source>
        <dbReference type="SAM" id="Phobius"/>
    </source>
</evidence>
<keyword evidence="2" id="KW-1003">Cell membrane</keyword>
<comment type="subcellular location">
    <subcellularLocation>
        <location evidence="1">Cell membrane</location>
        <topology evidence="1">Multi-pass membrane protein</topology>
    </subcellularLocation>
</comment>
<dbReference type="PANTHER" id="PTHR33545">
    <property type="entry name" value="UPF0750 MEMBRANE PROTEIN YITT-RELATED"/>
    <property type="match status" value="1"/>
</dbReference>
<dbReference type="Pfam" id="PF10035">
    <property type="entry name" value="DUF2179"/>
    <property type="match status" value="1"/>
</dbReference>
<evidence type="ECO:0000256" key="5">
    <source>
        <dbReference type="ARBA" id="ARBA00023136"/>
    </source>
</evidence>
<dbReference type="InterPro" id="IPR003740">
    <property type="entry name" value="YitT"/>
</dbReference>
<dbReference type="PIRSF" id="PIRSF006483">
    <property type="entry name" value="Membrane_protein_YitT"/>
    <property type="match status" value="1"/>
</dbReference>
<dbReference type="PANTHER" id="PTHR33545:SF5">
    <property type="entry name" value="UPF0750 MEMBRANE PROTEIN YITT"/>
    <property type="match status" value="1"/>
</dbReference>
<dbReference type="Gene3D" id="3.30.70.120">
    <property type="match status" value="1"/>
</dbReference>
<sequence>MLLICVGSFIFAFGFDAFAVREGLAAGGVTGLATIIYAIGEKFGLYIPVGTQTLVMNVFLMIPVVKSGGLRYAARTIGGIVASSVFLDLLAPVTPNLAGGDLLLAAIWGGALCGIGLGIVFRSGGNTGGVDIIAQLVQRKTGVGVGALSIIMDLIIVTASIPVFSLKNALYAVIFMFLSGVVIDVVIDGPKNDRMAWIITKKETEMRTEILATLGRGCTTVEARGAYSGKRRPMFLVVLSRREVGLLREIVAAVDPRALMVITDAEEAFGEGFRELSDGLR</sequence>
<evidence type="ECO:0000256" key="4">
    <source>
        <dbReference type="ARBA" id="ARBA00022989"/>
    </source>
</evidence>
<dbReference type="Pfam" id="PF02588">
    <property type="entry name" value="YitT_membrane"/>
    <property type="match status" value="1"/>
</dbReference>
<comment type="caution">
    <text evidence="8">The sequence shown here is derived from an EMBL/GenBank/DDBJ whole genome shotgun (WGS) entry which is preliminary data.</text>
</comment>
<feature type="domain" description="DUF2179" evidence="7">
    <location>
        <begin position="216"/>
        <end position="270"/>
    </location>
</feature>
<keyword evidence="9" id="KW-1185">Reference proteome</keyword>
<evidence type="ECO:0000313" key="8">
    <source>
        <dbReference type="EMBL" id="MDJ1129378.1"/>
    </source>
</evidence>
<keyword evidence="3 6" id="KW-0812">Transmembrane</keyword>
<evidence type="ECO:0000256" key="3">
    <source>
        <dbReference type="ARBA" id="ARBA00022692"/>
    </source>
</evidence>
<dbReference type="InterPro" id="IPR051461">
    <property type="entry name" value="UPF0750_membrane"/>
</dbReference>
<evidence type="ECO:0000259" key="7">
    <source>
        <dbReference type="Pfam" id="PF10035"/>
    </source>
</evidence>